<dbReference type="EMBL" id="NFZW01000020">
    <property type="protein sequence ID" value="RFA33600.1"/>
    <property type="molecule type" value="Genomic_DNA"/>
</dbReference>
<dbReference type="InterPro" id="IPR001086">
    <property type="entry name" value="Preph_deHydtase"/>
</dbReference>
<dbReference type="FunFam" id="3.30.70.260:FF:000012">
    <property type="entry name" value="Prephenate dehydratase"/>
    <property type="match status" value="1"/>
</dbReference>
<comment type="caution">
    <text evidence="23">The sequence shown here is derived from an EMBL/GenBank/DDBJ whole genome shotgun (WGS) entry which is preliminary data.</text>
</comment>
<keyword evidence="10" id="KW-0028">Amino-acid biosynthesis</keyword>
<keyword evidence="11" id="KW-0057">Aromatic amino acid biosynthesis</keyword>
<evidence type="ECO:0000256" key="12">
    <source>
        <dbReference type="ARBA" id="ARBA00023222"/>
    </source>
</evidence>
<comment type="pathway">
    <text evidence="4">Amino-acid biosynthesis; L-phenylalanine biosynthesis; phenylpyruvate from prephenate: step 1/1.</text>
</comment>
<proteinExistence type="predicted"/>
<evidence type="ECO:0000256" key="4">
    <source>
        <dbReference type="ARBA" id="ARBA00004741"/>
    </source>
</evidence>
<evidence type="ECO:0000256" key="18">
    <source>
        <dbReference type="ARBA" id="ARBA00047848"/>
    </source>
</evidence>
<dbReference type="GO" id="GO:0004664">
    <property type="term" value="F:prephenate dehydratase activity"/>
    <property type="evidence" value="ECO:0007669"/>
    <property type="project" value="UniProtKB-EC"/>
</dbReference>
<dbReference type="Gene3D" id="3.40.190.10">
    <property type="entry name" value="Periplasmic binding protein-like II"/>
    <property type="match status" value="2"/>
</dbReference>
<feature type="domain" description="Chorismate mutase" evidence="20">
    <location>
        <begin position="1"/>
        <end position="93"/>
    </location>
</feature>
<dbReference type="PROSITE" id="PS00858">
    <property type="entry name" value="PREPHENATE_DEHYDR_2"/>
    <property type="match status" value="1"/>
</dbReference>
<evidence type="ECO:0000256" key="11">
    <source>
        <dbReference type="ARBA" id="ARBA00023141"/>
    </source>
</evidence>
<keyword evidence="24" id="KW-1185">Reference proteome</keyword>
<evidence type="ECO:0000259" key="21">
    <source>
        <dbReference type="PROSITE" id="PS51171"/>
    </source>
</evidence>
<dbReference type="InterPro" id="IPR010957">
    <property type="entry name" value="G/b/e-P-prot_chorismate_mutase"/>
</dbReference>
<protein>
    <recommendedName>
        <fullName evidence="8">Bifunctional chorismate mutase/prephenate dehydratase</fullName>
        <ecNumber evidence="7">4.2.1.51</ecNumber>
        <ecNumber evidence="6">5.4.99.5</ecNumber>
    </recommendedName>
    <alternativeName>
        <fullName evidence="17">Chorismate mutase-prephenate dehydratase</fullName>
    </alternativeName>
    <alternativeName>
        <fullName evidence="16">p-protein</fullName>
    </alternativeName>
</protein>
<comment type="function">
    <text evidence="2">Catalyzes the Claisen rearrangement of chorismate to prephenate and the decarboxylation/dehydration of prephenate to phenylpyruvate.</text>
</comment>
<dbReference type="OrthoDB" id="9802281at2"/>
<dbReference type="CDD" id="cd04905">
    <property type="entry name" value="ACT_CM-PDT"/>
    <property type="match status" value="1"/>
</dbReference>
<dbReference type="PANTHER" id="PTHR21022">
    <property type="entry name" value="PREPHENATE DEHYDRATASE P PROTEIN"/>
    <property type="match status" value="1"/>
</dbReference>
<evidence type="ECO:0000313" key="24">
    <source>
        <dbReference type="Proteomes" id="UP000256763"/>
    </source>
</evidence>
<evidence type="ECO:0000256" key="6">
    <source>
        <dbReference type="ARBA" id="ARBA00012404"/>
    </source>
</evidence>
<dbReference type="InterPro" id="IPR036263">
    <property type="entry name" value="Chorismate_II_sf"/>
</dbReference>
<gene>
    <name evidence="23" type="ORF">CAL65_17280</name>
</gene>
<dbReference type="InterPro" id="IPR002912">
    <property type="entry name" value="ACT_dom"/>
</dbReference>
<dbReference type="PROSITE" id="PS51671">
    <property type="entry name" value="ACT"/>
    <property type="match status" value="1"/>
</dbReference>
<name>A0A3E0WKW4_9GAMM</name>
<dbReference type="Gene3D" id="3.30.70.260">
    <property type="match status" value="1"/>
</dbReference>
<organism evidence="23 24">
    <name type="scientific">Alkalilimnicola ehrlichii</name>
    <dbReference type="NCBI Taxonomy" id="351052"/>
    <lineage>
        <taxon>Bacteria</taxon>
        <taxon>Pseudomonadati</taxon>
        <taxon>Pseudomonadota</taxon>
        <taxon>Gammaproteobacteria</taxon>
        <taxon>Chromatiales</taxon>
        <taxon>Ectothiorhodospiraceae</taxon>
        <taxon>Alkalilimnicola</taxon>
    </lineage>
</organism>
<evidence type="ECO:0000256" key="1">
    <source>
        <dbReference type="ARBA" id="ARBA00000824"/>
    </source>
</evidence>
<dbReference type="PROSITE" id="PS51168">
    <property type="entry name" value="CHORISMATE_MUT_2"/>
    <property type="match status" value="1"/>
</dbReference>
<dbReference type="GO" id="GO:0005737">
    <property type="term" value="C:cytoplasm"/>
    <property type="evidence" value="ECO:0007669"/>
    <property type="project" value="UniProtKB-SubCell"/>
</dbReference>
<evidence type="ECO:0000256" key="19">
    <source>
        <dbReference type="PIRSR" id="PIRSR001500-2"/>
    </source>
</evidence>
<evidence type="ECO:0000259" key="20">
    <source>
        <dbReference type="PROSITE" id="PS51168"/>
    </source>
</evidence>
<comment type="catalytic activity">
    <reaction evidence="1">
        <text>chorismate = prephenate</text>
        <dbReference type="Rhea" id="RHEA:13897"/>
        <dbReference type="ChEBI" id="CHEBI:29748"/>
        <dbReference type="ChEBI" id="CHEBI:29934"/>
        <dbReference type="EC" id="5.4.99.5"/>
    </reaction>
</comment>
<dbReference type="PROSITE" id="PS00857">
    <property type="entry name" value="PREPHENATE_DEHYDR_1"/>
    <property type="match status" value="1"/>
</dbReference>
<dbReference type="EC" id="4.2.1.51" evidence="7"/>
<evidence type="ECO:0000256" key="8">
    <source>
        <dbReference type="ARBA" id="ARBA00014401"/>
    </source>
</evidence>
<comment type="pathway">
    <text evidence="5">Metabolic intermediate biosynthesis; prephenate biosynthesis; prephenate from chorismate: step 1/1.</text>
</comment>
<evidence type="ECO:0000256" key="7">
    <source>
        <dbReference type="ARBA" id="ARBA00013147"/>
    </source>
</evidence>
<accession>A0A3E0WKW4</accession>
<evidence type="ECO:0000256" key="14">
    <source>
        <dbReference type="ARBA" id="ARBA00023239"/>
    </source>
</evidence>
<dbReference type="CDD" id="cd13630">
    <property type="entry name" value="PBP2_PDT_1"/>
    <property type="match status" value="1"/>
</dbReference>
<dbReference type="SUPFAM" id="SSF48600">
    <property type="entry name" value="Chorismate mutase II"/>
    <property type="match status" value="1"/>
</dbReference>
<keyword evidence="13" id="KW-0413">Isomerase</keyword>
<evidence type="ECO:0000256" key="3">
    <source>
        <dbReference type="ARBA" id="ARBA00004496"/>
    </source>
</evidence>
<dbReference type="InterPro" id="IPR002701">
    <property type="entry name" value="CM_II_prokaryot"/>
</dbReference>
<dbReference type="UniPathway" id="UPA00120">
    <property type="reaction ID" value="UER00203"/>
</dbReference>
<comment type="catalytic activity">
    <reaction evidence="18">
        <text>prephenate + H(+) = 3-phenylpyruvate + CO2 + H2O</text>
        <dbReference type="Rhea" id="RHEA:21648"/>
        <dbReference type="ChEBI" id="CHEBI:15377"/>
        <dbReference type="ChEBI" id="CHEBI:15378"/>
        <dbReference type="ChEBI" id="CHEBI:16526"/>
        <dbReference type="ChEBI" id="CHEBI:18005"/>
        <dbReference type="ChEBI" id="CHEBI:29934"/>
        <dbReference type="EC" id="4.2.1.51"/>
    </reaction>
</comment>
<dbReference type="Gene3D" id="1.20.59.10">
    <property type="entry name" value="Chorismate mutase"/>
    <property type="match status" value="1"/>
</dbReference>
<dbReference type="GO" id="GO:0046417">
    <property type="term" value="P:chorismate metabolic process"/>
    <property type="evidence" value="ECO:0007669"/>
    <property type="project" value="InterPro"/>
</dbReference>
<dbReference type="GO" id="GO:0004106">
    <property type="term" value="F:chorismate mutase activity"/>
    <property type="evidence" value="ECO:0007669"/>
    <property type="project" value="UniProtKB-EC"/>
</dbReference>
<dbReference type="NCBIfam" id="NF008865">
    <property type="entry name" value="PRK11898.1"/>
    <property type="match status" value="1"/>
</dbReference>
<dbReference type="InterPro" id="IPR036979">
    <property type="entry name" value="CM_dom_sf"/>
</dbReference>
<dbReference type="FunFam" id="3.40.190.10:FF:000029">
    <property type="entry name" value="Chorismate mutase/Prephenate dehydratase"/>
    <property type="match status" value="1"/>
</dbReference>
<dbReference type="SUPFAM" id="SSF55021">
    <property type="entry name" value="ACT-like"/>
    <property type="match status" value="1"/>
</dbReference>
<dbReference type="RefSeq" id="WP_116302948.1">
    <property type="nucleotide sequence ID" value="NZ_NFZW01000020.1"/>
</dbReference>
<evidence type="ECO:0000256" key="17">
    <source>
        <dbReference type="ARBA" id="ARBA00031520"/>
    </source>
</evidence>
<dbReference type="SUPFAM" id="SSF53850">
    <property type="entry name" value="Periplasmic binding protein-like II"/>
    <property type="match status" value="1"/>
</dbReference>
<keyword evidence="14" id="KW-0456">Lyase</keyword>
<evidence type="ECO:0000256" key="10">
    <source>
        <dbReference type="ARBA" id="ARBA00022605"/>
    </source>
</evidence>
<comment type="subcellular location">
    <subcellularLocation>
        <location evidence="3">Cytoplasm</location>
    </subcellularLocation>
</comment>
<dbReference type="PROSITE" id="PS51171">
    <property type="entry name" value="PREPHENATE_DEHYDR_3"/>
    <property type="match status" value="1"/>
</dbReference>
<evidence type="ECO:0000256" key="13">
    <source>
        <dbReference type="ARBA" id="ARBA00023235"/>
    </source>
</evidence>
<dbReference type="InterPro" id="IPR008242">
    <property type="entry name" value="Chor_mutase/pphenate_deHydtase"/>
</dbReference>
<dbReference type="PANTHER" id="PTHR21022:SF19">
    <property type="entry name" value="PREPHENATE DEHYDRATASE-RELATED"/>
    <property type="match status" value="1"/>
</dbReference>
<dbReference type="UniPathway" id="UPA00121">
    <property type="reaction ID" value="UER00345"/>
</dbReference>
<dbReference type="GO" id="GO:0009094">
    <property type="term" value="P:L-phenylalanine biosynthetic process"/>
    <property type="evidence" value="ECO:0007669"/>
    <property type="project" value="UniProtKB-UniPathway"/>
</dbReference>
<feature type="site" description="Essential for prephenate dehydratase activity" evidence="19">
    <location>
        <position position="261"/>
    </location>
</feature>
<feature type="domain" description="Prephenate dehydratase" evidence="21">
    <location>
        <begin position="93"/>
        <end position="268"/>
    </location>
</feature>
<dbReference type="EC" id="5.4.99.5" evidence="6"/>
<dbReference type="InterPro" id="IPR045865">
    <property type="entry name" value="ACT-like_dom_sf"/>
</dbReference>
<evidence type="ECO:0000256" key="9">
    <source>
        <dbReference type="ARBA" id="ARBA00022490"/>
    </source>
</evidence>
<evidence type="ECO:0000256" key="15">
    <source>
        <dbReference type="ARBA" id="ARBA00023268"/>
    </source>
</evidence>
<evidence type="ECO:0000256" key="5">
    <source>
        <dbReference type="ARBA" id="ARBA00004817"/>
    </source>
</evidence>
<dbReference type="Pfam" id="PF00800">
    <property type="entry name" value="PDT"/>
    <property type="match status" value="1"/>
</dbReference>
<dbReference type="FunFam" id="3.40.190.10:FF:000034">
    <property type="entry name" value="Chorismate mutase/prephenate dehydratase"/>
    <property type="match status" value="1"/>
</dbReference>
<dbReference type="Proteomes" id="UP000256763">
    <property type="component" value="Unassembled WGS sequence"/>
</dbReference>
<keyword evidence="15" id="KW-0511">Multifunctional enzyme</keyword>
<evidence type="ECO:0000313" key="23">
    <source>
        <dbReference type="EMBL" id="RFA33600.1"/>
    </source>
</evidence>
<evidence type="ECO:0000256" key="16">
    <source>
        <dbReference type="ARBA" id="ARBA00031175"/>
    </source>
</evidence>
<reference evidence="24" key="1">
    <citation type="submission" date="2017-05" db="EMBL/GenBank/DDBJ databases">
        <authorList>
            <person name="Sharma S."/>
            <person name="Sidhu C."/>
            <person name="Pinnaka A.K."/>
        </authorList>
    </citation>
    <scope>NUCLEOTIDE SEQUENCE [LARGE SCALE GENOMIC DNA]</scope>
    <source>
        <strain evidence="24">AK93</strain>
    </source>
</reference>
<dbReference type="Pfam" id="PF01817">
    <property type="entry name" value="CM_2"/>
    <property type="match status" value="1"/>
</dbReference>
<dbReference type="Pfam" id="PF01842">
    <property type="entry name" value="ACT"/>
    <property type="match status" value="1"/>
</dbReference>
<keyword evidence="9" id="KW-0963">Cytoplasm</keyword>
<sequence length="361" mass="39826">MSEQQMLKQVRERIDALDDQILSLMSERARQALEVARVKRAAGESGDFYRPDREAEVLRRLCDANPGPLSNDTVALLFREIMSACLALQQPLKVAYLGPEGTFTEAAAIKQFGHGMVGQPLATIDHVFRDVEAGTAHYGVVPVENSTEGVVTHTLDRFMSSPLQIIGEVELVIHQNLLSNEQERDAIKRVFSHQQPFGQCRAWLDAHLPHAERIVVSSTAEAARMASETPATAAIASDVAAERYGLNVLDANIEDGAVNTTRFLVIGNQSPSSTGEDKTSLVISRSNQPGGLYRLLEPLSRQGVNMSRIESRPSRQGMWEYVFFVDLLGHVDDEPVKRALEEIQQQASLLKVLGSYPRAAR</sequence>
<feature type="domain" description="ACT" evidence="22">
    <location>
        <begin position="280"/>
        <end position="357"/>
    </location>
</feature>
<dbReference type="PIRSF" id="PIRSF001500">
    <property type="entry name" value="Chor_mut_pdt_Ppr"/>
    <property type="match status" value="1"/>
</dbReference>
<dbReference type="InterPro" id="IPR018528">
    <property type="entry name" value="Preph_deHydtase_CS"/>
</dbReference>
<evidence type="ECO:0000259" key="22">
    <source>
        <dbReference type="PROSITE" id="PS51671"/>
    </source>
</evidence>
<dbReference type="AlphaFoldDB" id="A0A3E0WKW4"/>
<keyword evidence="12" id="KW-0584">Phenylalanine biosynthesis</keyword>
<evidence type="ECO:0000256" key="2">
    <source>
        <dbReference type="ARBA" id="ARBA00002364"/>
    </source>
</evidence>
<dbReference type="NCBIfam" id="TIGR01807">
    <property type="entry name" value="CM_P2"/>
    <property type="match status" value="1"/>
</dbReference>
<dbReference type="SMART" id="SM00830">
    <property type="entry name" value="CM_2"/>
    <property type="match status" value="1"/>
</dbReference>